<dbReference type="GO" id="GO:0006355">
    <property type="term" value="P:regulation of DNA-templated transcription"/>
    <property type="evidence" value="ECO:0007669"/>
    <property type="project" value="InterPro"/>
</dbReference>
<dbReference type="InterPro" id="IPR000160">
    <property type="entry name" value="GGDEF_dom"/>
</dbReference>
<dbReference type="EMBL" id="PXYH01000009">
    <property type="protein sequence ID" value="PSJ43933.1"/>
    <property type="molecule type" value="Genomic_DNA"/>
</dbReference>
<dbReference type="Proteomes" id="UP000242181">
    <property type="component" value="Unassembled WGS sequence"/>
</dbReference>
<dbReference type="InterPro" id="IPR000700">
    <property type="entry name" value="PAS-assoc_C"/>
</dbReference>
<dbReference type="SMART" id="SM00052">
    <property type="entry name" value="EAL"/>
    <property type="match status" value="1"/>
</dbReference>
<feature type="domain" description="EAL" evidence="4">
    <location>
        <begin position="424"/>
        <end position="678"/>
    </location>
</feature>
<dbReference type="NCBIfam" id="TIGR00229">
    <property type="entry name" value="sensory_box"/>
    <property type="match status" value="1"/>
</dbReference>
<dbReference type="CDD" id="cd01949">
    <property type="entry name" value="GGDEF"/>
    <property type="match status" value="1"/>
</dbReference>
<dbReference type="SUPFAM" id="SSF55785">
    <property type="entry name" value="PYP-like sensor domain (PAS domain)"/>
    <property type="match status" value="2"/>
</dbReference>
<evidence type="ECO:0000259" key="5">
    <source>
        <dbReference type="PROSITE" id="PS50887"/>
    </source>
</evidence>
<dbReference type="GO" id="GO:0003824">
    <property type="term" value="F:catalytic activity"/>
    <property type="evidence" value="ECO:0007669"/>
    <property type="project" value="UniProtKB-ARBA"/>
</dbReference>
<name>A0A2P7R153_9GAMM</name>
<evidence type="ECO:0000313" key="6">
    <source>
        <dbReference type="EMBL" id="PSJ43933.1"/>
    </source>
</evidence>
<proteinExistence type="predicted"/>
<dbReference type="Gene3D" id="3.30.70.270">
    <property type="match status" value="1"/>
</dbReference>
<dbReference type="InterPro" id="IPR000014">
    <property type="entry name" value="PAS"/>
</dbReference>
<dbReference type="PANTHER" id="PTHR44757:SF2">
    <property type="entry name" value="BIOFILM ARCHITECTURE MAINTENANCE PROTEIN MBAA"/>
    <property type="match status" value="1"/>
</dbReference>
<dbReference type="InterPro" id="IPR001610">
    <property type="entry name" value="PAC"/>
</dbReference>
<dbReference type="InterPro" id="IPR043128">
    <property type="entry name" value="Rev_trsase/Diguanyl_cyclase"/>
</dbReference>
<dbReference type="PROSITE" id="PS50113">
    <property type="entry name" value="PAC"/>
    <property type="match status" value="1"/>
</dbReference>
<keyword evidence="7" id="KW-1185">Reference proteome</keyword>
<dbReference type="InterPro" id="IPR035919">
    <property type="entry name" value="EAL_sf"/>
</dbReference>
<dbReference type="FunFam" id="3.30.70.270:FF:000001">
    <property type="entry name" value="Diguanylate cyclase domain protein"/>
    <property type="match status" value="1"/>
</dbReference>
<dbReference type="CDD" id="cd00130">
    <property type="entry name" value="PAS"/>
    <property type="match status" value="1"/>
</dbReference>
<dbReference type="SMART" id="SM00086">
    <property type="entry name" value="PAC"/>
    <property type="match status" value="1"/>
</dbReference>
<dbReference type="Pfam" id="PF00563">
    <property type="entry name" value="EAL"/>
    <property type="match status" value="1"/>
</dbReference>
<evidence type="ECO:0000259" key="3">
    <source>
        <dbReference type="PROSITE" id="PS50113"/>
    </source>
</evidence>
<dbReference type="Gene3D" id="3.20.20.450">
    <property type="entry name" value="EAL domain"/>
    <property type="match status" value="1"/>
</dbReference>
<feature type="domain" description="PAC" evidence="3">
    <location>
        <begin position="198"/>
        <end position="250"/>
    </location>
</feature>
<evidence type="ECO:0000259" key="2">
    <source>
        <dbReference type="PROSITE" id="PS50112"/>
    </source>
</evidence>
<dbReference type="AlphaFoldDB" id="A0A2P7R153"/>
<dbReference type="PROSITE" id="PS50887">
    <property type="entry name" value="GGDEF"/>
    <property type="match status" value="1"/>
</dbReference>
<dbReference type="Pfam" id="PF00990">
    <property type="entry name" value="GGDEF"/>
    <property type="match status" value="1"/>
</dbReference>
<dbReference type="PROSITE" id="PS50883">
    <property type="entry name" value="EAL"/>
    <property type="match status" value="1"/>
</dbReference>
<dbReference type="SUPFAM" id="SSF55073">
    <property type="entry name" value="Nucleotide cyclase"/>
    <property type="match status" value="1"/>
</dbReference>
<evidence type="ECO:0000313" key="7">
    <source>
        <dbReference type="Proteomes" id="UP000242181"/>
    </source>
</evidence>
<dbReference type="CDD" id="cd01948">
    <property type="entry name" value="EAL"/>
    <property type="match status" value="1"/>
</dbReference>
<dbReference type="Gene3D" id="3.30.450.20">
    <property type="entry name" value="PAS domain"/>
    <property type="match status" value="1"/>
</dbReference>
<comment type="caution">
    <text evidence="6">The sequence shown here is derived from an EMBL/GenBank/DDBJ whole genome shotgun (WGS) entry which is preliminary data.</text>
</comment>
<dbReference type="InterPro" id="IPR035965">
    <property type="entry name" value="PAS-like_dom_sf"/>
</dbReference>
<dbReference type="OrthoDB" id="8553030at2"/>
<reference evidence="6 7" key="1">
    <citation type="submission" date="2018-03" db="EMBL/GenBank/DDBJ databases">
        <title>The draft genome of Zobellella taiwanensis JCM 13381.</title>
        <authorList>
            <person name="Liu L."/>
            <person name="Li L."/>
            <person name="Wang T."/>
            <person name="Zhang X."/>
            <person name="Liang L."/>
        </authorList>
    </citation>
    <scope>NUCLEOTIDE SEQUENCE [LARGE SCALE GENOMIC DNA]</scope>
    <source>
        <strain evidence="6 7">JCM 13381</strain>
    </source>
</reference>
<organism evidence="6 7">
    <name type="scientific">Zobellella taiwanensis</name>
    <dbReference type="NCBI Taxonomy" id="347535"/>
    <lineage>
        <taxon>Bacteria</taxon>
        <taxon>Pseudomonadati</taxon>
        <taxon>Pseudomonadota</taxon>
        <taxon>Gammaproteobacteria</taxon>
        <taxon>Aeromonadales</taxon>
        <taxon>Aeromonadaceae</taxon>
        <taxon>Zobellella</taxon>
    </lineage>
</organism>
<dbReference type="PANTHER" id="PTHR44757">
    <property type="entry name" value="DIGUANYLATE CYCLASE DGCP"/>
    <property type="match status" value="1"/>
</dbReference>
<sequence length="693" mass="77657">MDGRTPSSPDFAPFAEQLAGLSLPVCAFDHQGRCLLWNREITRWLGWNAGQLAGPSPLALLFPDPAARRAVKKVLGRRPAAGFHQWSPRDSQGRSCPGLWTLLELPGVRLFIGQDLRRRQLVETQLGLAARILDNIDVGILITDARRRILLANPAVCRITGYEAAELLGRTPALLASGRHPDSFYREMWRSLEQQRRWRGEVWNRRKGGDIYPQLLAISALCDEQGRVGHYLALFSDISQLRAENAELEHIAQYDALTGIPNRRLLADRLVQAMARTHRHGTRLAVCYLDLDGFKQVNDQYGHPAGDRLLIEISRRLKQILRPYDTLARLGGDEFVLLFADLPPGDDLASVMPRVLATVAEPVRLDEGQARVSASIGVTFYPDDEVEADLLLQHADQAMYLAKQGGKNRYRCYDSAQQQHQHARQLQLQQLEQALLLHQFRLYYQPKVDLHNGDLVGLEALLRWQHPQQGLLVPGAFLSQLNGTRFESQLGRWVLEQVLHQLDLWQHQGLVLEVSLNIGADHLLQADFADQLEQALARHPAVAPGRLELEVQEVAALHHPQQAALVLERCHRLGVRIALDDFGTGLSALSFLRSLPLDLLKLDHSLISDMLTNSDDLSLVSSMLHLAHSVHRPVLAEGVESPELAALLLRLGCRFAQGYGIAEPMPAERIPDWIRGWQGNALWVDLKDRFAGG</sequence>
<protein>
    <submittedName>
        <fullName evidence="6">Diguanylate cyclase</fullName>
    </submittedName>
</protein>
<dbReference type="InterPro" id="IPR001633">
    <property type="entry name" value="EAL_dom"/>
</dbReference>
<dbReference type="InterPro" id="IPR013767">
    <property type="entry name" value="PAS_fold"/>
</dbReference>
<evidence type="ECO:0000256" key="1">
    <source>
        <dbReference type="ARBA" id="ARBA00001946"/>
    </source>
</evidence>
<dbReference type="NCBIfam" id="TIGR00254">
    <property type="entry name" value="GGDEF"/>
    <property type="match status" value="1"/>
</dbReference>
<dbReference type="Pfam" id="PF00989">
    <property type="entry name" value="PAS"/>
    <property type="match status" value="2"/>
</dbReference>
<feature type="domain" description="PAS" evidence="2">
    <location>
        <begin position="131"/>
        <end position="183"/>
    </location>
</feature>
<evidence type="ECO:0000259" key="4">
    <source>
        <dbReference type="PROSITE" id="PS50883"/>
    </source>
</evidence>
<dbReference type="InterPro" id="IPR052155">
    <property type="entry name" value="Biofilm_reg_signaling"/>
</dbReference>
<dbReference type="SUPFAM" id="SSF141868">
    <property type="entry name" value="EAL domain-like"/>
    <property type="match status" value="1"/>
</dbReference>
<dbReference type="InterPro" id="IPR029787">
    <property type="entry name" value="Nucleotide_cyclase"/>
</dbReference>
<dbReference type="SMART" id="SM00267">
    <property type="entry name" value="GGDEF"/>
    <property type="match status" value="1"/>
</dbReference>
<dbReference type="SMART" id="SM00091">
    <property type="entry name" value="PAS"/>
    <property type="match status" value="2"/>
</dbReference>
<dbReference type="RefSeq" id="WP_106453275.1">
    <property type="nucleotide sequence ID" value="NZ_PXYH01000009.1"/>
</dbReference>
<accession>A0A2P7R153</accession>
<gene>
    <name evidence="6" type="ORF">C7I36_08405</name>
</gene>
<feature type="domain" description="GGDEF" evidence="5">
    <location>
        <begin position="282"/>
        <end position="415"/>
    </location>
</feature>
<comment type="cofactor">
    <cofactor evidence="1">
        <name>Mg(2+)</name>
        <dbReference type="ChEBI" id="CHEBI:18420"/>
    </cofactor>
</comment>
<dbReference type="PROSITE" id="PS50112">
    <property type="entry name" value="PAS"/>
    <property type="match status" value="1"/>
</dbReference>